<feature type="domain" description="Calcineurin-like phosphoesterase" evidence="5">
    <location>
        <begin position="14"/>
        <end position="208"/>
    </location>
</feature>
<dbReference type="InterPro" id="IPR029052">
    <property type="entry name" value="Metallo-depent_PP-like"/>
</dbReference>
<name>A0A387B4P1_9MICO</name>
<evidence type="ECO:0000256" key="4">
    <source>
        <dbReference type="ARBA" id="ARBA00025742"/>
    </source>
</evidence>
<evidence type="ECO:0000256" key="2">
    <source>
        <dbReference type="ARBA" id="ARBA00022801"/>
    </source>
</evidence>
<keyword evidence="2" id="KW-0378">Hydrolase</keyword>
<dbReference type="Gene3D" id="3.60.21.10">
    <property type="match status" value="1"/>
</dbReference>
<evidence type="ECO:0000313" key="6">
    <source>
        <dbReference type="EMBL" id="AYF98614.1"/>
    </source>
</evidence>
<sequence length="311" mass="33361">MVQLGQHAPPIHVIAHVSDTHLLGGGRPLYGVVDTDATVARAFAQLERSGMRPEAIVITGDLADLGEPDAYLRLKALVEPPAERMGARVIWVMGNHDEREPFSSLLMGEEPTTAVQDRVYDVNGLRIIALDSTVPGYHHGDLEPAQLDWLREQLATPAPHGTLLALHHPPIPTPVELMAILELDHQTELAEVVRGSDVRAILAGHLHYSTTGTFAGVPVSVAAATCYTIDTSAEPGSLAGLDGGQTFNLVHVYDDQVVHSIVPIGDAPRIAGFSGAFLDALAAMTPEERREAFSNKRSTFNLEDHLRSAAG</sequence>
<dbReference type="InterPro" id="IPR004843">
    <property type="entry name" value="Calcineurin-like_PHP"/>
</dbReference>
<protein>
    <submittedName>
        <fullName evidence="6">Phosphodiesterase</fullName>
    </submittedName>
</protein>
<dbReference type="KEGG" id="lyd:D7I47_10305"/>
<keyword evidence="7" id="KW-1185">Reference proteome</keyword>
<gene>
    <name evidence="6" type="ORF">D7I47_10305</name>
</gene>
<dbReference type="InterPro" id="IPR050884">
    <property type="entry name" value="CNP_phosphodiesterase-III"/>
</dbReference>
<dbReference type="OrthoDB" id="5241795at2"/>
<dbReference type="Pfam" id="PF00149">
    <property type="entry name" value="Metallophos"/>
    <property type="match status" value="1"/>
</dbReference>
<comment type="similarity">
    <text evidence="4">Belongs to the cyclic nucleotide phosphodiesterase class-III family.</text>
</comment>
<dbReference type="RefSeq" id="WP_120762961.1">
    <property type="nucleotide sequence ID" value="NZ_CP032630.1"/>
</dbReference>
<dbReference type="EMBL" id="CP032630">
    <property type="protein sequence ID" value="AYF98614.1"/>
    <property type="molecule type" value="Genomic_DNA"/>
</dbReference>
<keyword evidence="3" id="KW-0408">Iron</keyword>
<reference evidence="7" key="1">
    <citation type="submission" date="2018-09" db="EMBL/GenBank/DDBJ databases">
        <title>Genome sequencing of strain 2DFWR-13.</title>
        <authorList>
            <person name="Heo J."/>
            <person name="Kim S.-J."/>
            <person name="Kwon S.-W."/>
        </authorList>
    </citation>
    <scope>NUCLEOTIDE SEQUENCE [LARGE SCALE GENOMIC DNA]</scope>
    <source>
        <strain evidence="7">2DFWR-13</strain>
    </source>
</reference>
<evidence type="ECO:0000259" key="5">
    <source>
        <dbReference type="Pfam" id="PF00149"/>
    </source>
</evidence>
<dbReference type="GO" id="GO:0046872">
    <property type="term" value="F:metal ion binding"/>
    <property type="evidence" value="ECO:0007669"/>
    <property type="project" value="UniProtKB-KW"/>
</dbReference>
<accession>A0A387B4P1</accession>
<dbReference type="CDD" id="cd07402">
    <property type="entry name" value="MPP_GpdQ"/>
    <property type="match status" value="1"/>
</dbReference>
<dbReference type="PANTHER" id="PTHR42988">
    <property type="entry name" value="PHOSPHOHYDROLASE"/>
    <property type="match status" value="1"/>
</dbReference>
<dbReference type="AlphaFoldDB" id="A0A387B4P1"/>
<dbReference type="GO" id="GO:0004112">
    <property type="term" value="F:cyclic-nucleotide phosphodiesterase activity"/>
    <property type="evidence" value="ECO:0007669"/>
    <property type="project" value="InterPro"/>
</dbReference>
<dbReference type="InterPro" id="IPR026575">
    <property type="entry name" value="GpdQ/CpdA-like"/>
</dbReference>
<evidence type="ECO:0000256" key="3">
    <source>
        <dbReference type="ARBA" id="ARBA00023004"/>
    </source>
</evidence>
<organism evidence="6 7">
    <name type="scientific">Protaetiibacter intestinalis</name>
    <dbReference type="NCBI Taxonomy" id="2419774"/>
    <lineage>
        <taxon>Bacteria</taxon>
        <taxon>Bacillati</taxon>
        <taxon>Actinomycetota</taxon>
        <taxon>Actinomycetes</taxon>
        <taxon>Micrococcales</taxon>
        <taxon>Microbacteriaceae</taxon>
        <taxon>Protaetiibacter</taxon>
    </lineage>
</organism>
<dbReference type="SUPFAM" id="SSF56300">
    <property type="entry name" value="Metallo-dependent phosphatases"/>
    <property type="match status" value="1"/>
</dbReference>
<keyword evidence="1" id="KW-0479">Metal-binding</keyword>
<evidence type="ECO:0000313" key="7">
    <source>
        <dbReference type="Proteomes" id="UP000278886"/>
    </source>
</evidence>
<dbReference type="PANTHER" id="PTHR42988:SF2">
    <property type="entry name" value="CYCLIC NUCLEOTIDE PHOSPHODIESTERASE CBUA0032-RELATED"/>
    <property type="match status" value="1"/>
</dbReference>
<evidence type="ECO:0000256" key="1">
    <source>
        <dbReference type="ARBA" id="ARBA00022723"/>
    </source>
</evidence>
<proteinExistence type="inferred from homology"/>
<dbReference type="Proteomes" id="UP000278886">
    <property type="component" value="Chromosome"/>
</dbReference>